<evidence type="ECO:0000313" key="3">
    <source>
        <dbReference type="EMBL" id="MEL1246945.1"/>
    </source>
</evidence>
<protein>
    <submittedName>
        <fullName evidence="3">Glycosyltransferase family 9 protein</fullName>
        <ecNumber evidence="3">2.4.-.-</ecNumber>
    </submittedName>
</protein>
<dbReference type="EMBL" id="JBBYHT010000001">
    <property type="protein sequence ID" value="MEL1246945.1"/>
    <property type="molecule type" value="Genomic_DNA"/>
</dbReference>
<dbReference type="Pfam" id="PF01075">
    <property type="entry name" value="Glyco_transf_9"/>
    <property type="match status" value="1"/>
</dbReference>
<evidence type="ECO:0000256" key="2">
    <source>
        <dbReference type="ARBA" id="ARBA00022679"/>
    </source>
</evidence>
<organism evidence="3 4">
    <name type="scientific">Flavobacterium helocola</name>
    <dbReference type="NCBI Taxonomy" id="3139139"/>
    <lineage>
        <taxon>Bacteria</taxon>
        <taxon>Pseudomonadati</taxon>
        <taxon>Bacteroidota</taxon>
        <taxon>Flavobacteriia</taxon>
        <taxon>Flavobacteriales</taxon>
        <taxon>Flavobacteriaceae</taxon>
        <taxon>Flavobacterium</taxon>
    </lineage>
</organism>
<dbReference type="PANTHER" id="PTHR30160">
    <property type="entry name" value="TETRAACYLDISACCHARIDE 4'-KINASE-RELATED"/>
    <property type="match status" value="1"/>
</dbReference>
<dbReference type="PANTHER" id="PTHR30160:SF22">
    <property type="entry name" value="LIPOPOLYSACCHARIDE CORE BIOSYNTHESIS PROTEIN"/>
    <property type="match status" value="1"/>
</dbReference>
<dbReference type="Gene3D" id="3.40.50.2000">
    <property type="entry name" value="Glycogen Phosphorylase B"/>
    <property type="match status" value="2"/>
</dbReference>
<reference evidence="3 4" key="1">
    <citation type="submission" date="2024-04" db="EMBL/GenBank/DDBJ databases">
        <title>Flavobacterium sp. DGU41 16S ribosomal RNA gene Genome sequencing and assembly.</title>
        <authorList>
            <person name="Park S."/>
        </authorList>
    </citation>
    <scope>NUCLEOTIDE SEQUENCE [LARGE SCALE GENOMIC DNA]</scope>
    <source>
        <strain evidence="3 4">DGU41</strain>
    </source>
</reference>
<dbReference type="RefSeq" id="WP_341681729.1">
    <property type="nucleotide sequence ID" value="NZ_JBBYHT010000001.1"/>
</dbReference>
<evidence type="ECO:0000313" key="4">
    <source>
        <dbReference type="Proteomes" id="UP001393056"/>
    </source>
</evidence>
<sequence length="345" mass="38613">MSKPKHILVIRLSAMGDVAMTVPVLRALVLQYPKVKITVVSRPFFQPFFDGIPNVNFFGVDLKERHKGFLGLLRLFSDLRKLNIDFVADLHNVLRSKVVRTLFALSGKKVAATDKGRAEKKALTSLANKVFAPVKPMVERHVDTLKQLGFSIDLKNPQFPEKAILSEEILSITGIKNQNWIGIAPFAQYESKVYPIDLMQQVIDGLAENKNNKIFLFGGGEKEIQLLNQLQNQHENVIVLAGKLKFKQELEVISNLDIMLSMDSGNAHIAAMLGVKVITLWGATHPYAGFKPFNQPDDFCLTSDRAKYPLLPTSIYGNKKVEGYADVMRTILPTQVIEKINSNLT</sequence>
<comment type="caution">
    <text evidence="3">The sequence shown here is derived from an EMBL/GenBank/DDBJ whole genome shotgun (WGS) entry which is preliminary data.</text>
</comment>
<dbReference type="CDD" id="cd03789">
    <property type="entry name" value="GT9_LPS_heptosyltransferase"/>
    <property type="match status" value="1"/>
</dbReference>
<dbReference type="Proteomes" id="UP001393056">
    <property type="component" value="Unassembled WGS sequence"/>
</dbReference>
<dbReference type="GO" id="GO:0016757">
    <property type="term" value="F:glycosyltransferase activity"/>
    <property type="evidence" value="ECO:0007669"/>
    <property type="project" value="UniProtKB-KW"/>
</dbReference>
<accession>A0ABU9I3G6</accession>
<keyword evidence="2 3" id="KW-0808">Transferase</keyword>
<dbReference type="InterPro" id="IPR051199">
    <property type="entry name" value="LPS_LOS_Heptosyltrfase"/>
</dbReference>
<gene>
    <name evidence="3" type="ORF">AAEO58_02710</name>
</gene>
<dbReference type="InterPro" id="IPR002201">
    <property type="entry name" value="Glyco_trans_9"/>
</dbReference>
<evidence type="ECO:0000256" key="1">
    <source>
        <dbReference type="ARBA" id="ARBA00022676"/>
    </source>
</evidence>
<name>A0ABU9I3G6_9FLAO</name>
<keyword evidence="4" id="KW-1185">Reference proteome</keyword>
<dbReference type="SUPFAM" id="SSF53756">
    <property type="entry name" value="UDP-Glycosyltransferase/glycogen phosphorylase"/>
    <property type="match status" value="1"/>
</dbReference>
<keyword evidence="1 3" id="KW-0328">Glycosyltransferase</keyword>
<dbReference type="EC" id="2.4.-.-" evidence="3"/>
<proteinExistence type="predicted"/>